<dbReference type="EMBL" id="QGTJ01000012">
    <property type="protein sequence ID" value="PWV59098.1"/>
    <property type="molecule type" value="Genomic_DNA"/>
</dbReference>
<feature type="transmembrane region" description="Helical" evidence="1">
    <location>
        <begin position="12"/>
        <end position="34"/>
    </location>
</feature>
<evidence type="ECO:0000313" key="2">
    <source>
        <dbReference type="EMBL" id="PWV59098.1"/>
    </source>
</evidence>
<keyword evidence="1" id="KW-0812">Transmembrane</keyword>
<evidence type="ECO:0000313" key="3">
    <source>
        <dbReference type="Proteomes" id="UP000246569"/>
    </source>
</evidence>
<feature type="transmembrane region" description="Helical" evidence="1">
    <location>
        <begin position="46"/>
        <end position="66"/>
    </location>
</feature>
<dbReference type="Proteomes" id="UP000246569">
    <property type="component" value="Unassembled WGS sequence"/>
</dbReference>
<sequence>MSRQGDDMDRSNVGAALGALALTALSTAAIVWLINSGWSRLPPWLAIIAFILLAVFVIGSPIYALARWAERRLAQQQAPRR</sequence>
<dbReference type="AlphaFoldDB" id="A0A317MSJ5"/>
<keyword evidence="3" id="KW-1185">Reference proteome</keyword>
<reference evidence="2 3" key="1">
    <citation type="submission" date="2018-05" db="EMBL/GenBank/DDBJ databases">
        <title>Genomic Encyclopedia of Type Strains, Phase IV (KMG-IV): sequencing the most valuable type-strain genomes for metagenomic binning, comparative biology and taxonomic classification.</title>
        <authorList>
            <person name="Goeker M."/>
        </authorList>
    </citation>
    <scope>NUCLEOTIDE SEQUENCE [LARGE SCALE GENOMIC DNA]</scope>
    <source>
        <strain evidence="2 3">DSM 23606</strain>
    </source>
</reference>
<organism evidence="2 3">
    <name type="scientific">Plasticicumulans acidivorans</name>
    <dbReference type="NCBI Taxonomy" id="886464"/>
    <lineage>
        <taxon>Bacteria</taxon>
        <taxon>Pseudomonadati</taxon>
        <taxon>Pseudomonadota</taxon>
        <taxon>Gammaproteobacteria</taxon>
        <taxon>Candidatus Competibacteraceae</taxon>
        <taxon>Plasticicumulans</taxon>
    </lineage>
</organism>
<proteinExistence type="predicted"/>
<keyword evidence="1" id="KW-0472">Membrane</keyword>
<keyword evidence="1" id="KW-1133">Transmembrane helix</keyword>
<protein>
    <submittedName>
        <fullName evidence="2">Uncharacterized protein</fullName>
    </submittedName>
</protein>
<comment type="caution">
    <text evidence="2">The sequence shown here is derived from an EMBL/GenBank/DDBJ whole genome shotgun (WGS) entry which is preliminary data.</text>
</comment>
<name>A0A317MSJ5_9GAMM</name>
<gene>
    <name evidence="2" type="ORF">C7443_11297</name>
</gene>
<accession>A0A317MSJ5</accession>
<evidence type="ECO:0000256" key="1">
    <source>
        <dbReference type="SAM" id="Phobius"/>
    </source>
</evidence>